<dbReference type="Gene3D" id="3.40.1190.20">
    <property type="match status" value="1"/>
</dbReference>
<feature type="domain" description="Pyridoxamine kinase/Phosphomethylpyrimidine kinase" evidence="1">
    <location>
        <begin position="1"/>
        <end position="177"/>
    </location>
</feature>
<proteinExistence type="predicted"/>
<dbReference type="SUPFAM" id="SSF53613">
    <property type="entry name" value="Ribokinase-like"/>
    <property type="match status" value="1"/>
</dbReference>
<keyword evidence="2" id="KW-0418">Kinase</keyword>
<dbReference type="InterPro" id="IPR029056">
    <property type="entry name" value="Ribokinase-like"/>
</dbReference>
<dbReference type="EC" id="2.7.1.49" evidence="2"/>
<dbReference type="AlphaFoldDB" id="A0A645C9V2"/>
<dbReference type="GO" id="GO:0008902">
    <property type="term" value="F:hydroxymethylpyrimidine kinase activity"/>
    <property type="evidence" value="ECO:0007669"/>
    <property type="project" value="UniProtKB-EC"/>
</dbReference>
<dbReference type="GO" id="GO:0009228">
    <property type="term" value="P:thiamine biosynthetic process"/>
    <property type="evidence" value="ECO:0007669"/>
    <property type="project" value="InterPro"/>
</dbReference>
<dbReference type="GO" id="GO:0005829">
    <property type="term" value="C:cytosol"/>
    <property type="evidence" value="ECO:0007669"/>
    <property type="project" value="TreeGrafter"/>
</dbReference>
<dbReference type="NCBIfam" id="TIGR00097">
    <property type="entry name" value="HMP-P_kinase"/>
    <property type="match status" value="1"/>
</dbReference>
<sequence>MVSSPEIIKDIVESLEKYPYEYLVVDPVMISKSGYSLLRPEAKDNLIKYLIPKAYIVTPNVPEAEEISNIKINTVEDMKKAGKAILDLGPKFVLMKGGHLDGDCVDVLMGEDTFEVYKCERINKKNTHGTGCTISSAITSHLALGYDIKEAVKLSKDYITEAIRHSFDIGQGVGPVHHFYKFD</sequence>
<dbReference type="PANTHER" id="PTHR20858">
    <property type="entry name" value="PHOSPHOMETHYLPYRIMIDINE KINASE"/>
    <property type="match status" value="1"/>
</dbReference>
<protein>
    <submittedName>
        <fullName evidence="2">Hydroxymethylpyrimidine/phosphomethylpyrimidine kinase</fullName>
        <ecNumber evidence="2">2.7.1.49</ecNumber>
    </submittedName>
</protein>
<dbReference type="InterPro" id="IPR004399">
    <property type="entry name" value="HMP/HMP-P_kinase_dom"/>
</dbReference>
<evidence type="ECO:0000313" key="2">
    <source>
        <dbReference type="EMBL" id="MPM73709.1"/>
    </source>
</evidence>
<name>A0A645C9V2_9ZZZZ</name>
<dbReference type="CDD" id="cd01169">
    <property type="entry name" value="HMPP_kinase"/>
    <property type="match status" value="1"/>
</dbReference>
<keyword evidence="2" id="KW-0808">Transferase</keyword>
<dbReference type="GO" id="GO:0008972">
    <property type="term" value="F:phosphomethylpyrimidine kinase activity"/>
    <property type="evidence" value="ECO:0007669"/>
    <property type="project" value="InterPro"/>
</dbReference>
<dbReference type="Pfam" id="PF08543">
    <property type="entry name" value="Phos_pyr_kin"/>
    <property type="match status" value="1"/>
</dbReference>
<evidence type="ECO:0000259" key="1">
    <source>
        <dbReference type="Pfam" id="PF08543"/>
    </source>
</evidence>
<gene>
    <name evidence="2" type="primary">thiD_16</name>
    <name evidence="2" type="ORF">SDC9_120691</name>
</gene>
<dbReference type="InterPro" id="IPR013749">
    <property type="entry name" value="PM/HMP-P_kinase-1"/>
</dbReference>
<organism evidence="2">
    <name type="scientific">bioreactor metagenome</name>
    <dbReference type="NCBI Taxonomy" id="1076179"/>
    <lineage>
        <taxon>unclassified sequences</taxon>
        <taxon>metagenomes</taxon>
        <taxon>ecological metagenomes</taxon>
    </lineage>
</organism>
<dbReference type="PANTHER" id="PTHR20858:SF17">
    <property type="entry name" value="HYDROXYMETHYLPYRIMIDINE_PHOSPHOMETHYLPYRIMIDINE KINASE THI20-RELATED"/>
    <property type="match status" value="1"/>
</dbReference>
<dbReference type="EMBL" id="VSSQ01025520">
    <property type="protein sequence ID" value="MPM73709.1"/>
    <property type="molecule type" value="Genomic_DNA"/>
</dbReference>
<accession>A0A645C9V2</accession>
<reference evidence="2" key="1">
    <citation type="submission" date="2019-08" db="EMBL/GenBank/DDBJ databases">
        <authorList>
            <person name="Kucharzyk K."/>
            <person name="Murdoch R.W."/>
            <person name="Higgins S."/>
            <person name="Loffler F."/>
        </authorList>
    </citation>
    <scope>NUCLEOTIDE SEQUENCE</scope>
</reference>
<comment type="caution">
    <text evidence="2">The sequence shown here is derived from an EMBL/GenBank/DDBJ whole genome shotgun (WGS) entry which is preliminary data.</text>
</comment>